<gene>
    <name evidence="4" type="ORF">FWK35_00025509</name>
</gene>
<dbReference type="EMBL" id="VUJU01011615">
    <property type="protein sequence ID" value="KAF0710558.1"/>
    <property type="molecule type" value="Genomic_DNA"/>
</dbReference>
<reference evidence="4 5" key="1">
    <citation type="submission" date="2019-08" db="EMBL/GenBank/DDBJ databases">
        <title>Whole genome of Aphis craccivora.</title>
        <authorList>
            <person name="Voronova N.V."/>
            <person name="Shulinski R.S."/>
            <person name="Bandarenka Y.V."/>
            <person name="Zhorov D.G."/>
            <person name="Warner D."/>
        </authorList>
    </citation>
    <scope>NUCLEOTIDE SEQUENCE [LARGE SCALE GENOMIC DNA]</scope>
    <source>
        <strain evidence="4">180601</strain>
        <tissue evidence="4">Whole Body</tissue>
    </source>
</reference>
<dbReference type="Pfam" id="PF13359">
    <property type="entry name" value="DDE_Tnp_4"/>
    <property type="match status" value="1"/>
</dbReference>
<protein>
    <submittedName>
        <fullName evidence="4">Putative nuclease HARBI1</fullName>
    </submittedName>
</protein>
<evidence type="ECO:0000313" key="4">
    <source>
        <dbReference type="EMBL" id="KAF0710558.1"/>
    </source>
</evidence>
<sequence length="104" mass="12163">NSVYILRKCLLTPLANPKTDAENFYYQKQMSTRSIIERCNGVLKMRFRCLLKDRTLHYKPEKASLIINACIVLHNMYITNNGPLYEHDNTVHNDMGMMGNQLNR</sequence>
<dbReference type="InterPro" id="IPR027806">
    <property type="entry name" value="HARBI1_dom"/>
</dbReference>
<name>A0A6G0VUV0_APHCR</name>
<feature type="non-terminal residue" evidence="4">
    <location>
        <position position="1"/>
    </location>
</feature>
<dbReference type="OrthoDB" id="8193938at2759"/>
<keyword evidence="5" id="KW-1185">Reference proteome</keyword>
<feature type="domain" description="DDE Tnp4" evidence="3">
    <location>
        <begin position="4"/>
        <end position="75"/>
    </location>
</feature>
<evidence type="ECO:0000256" key="1">
    <source>
        <dbReference type="ARBA" id="ARBA00001968"/>
    </source>
</evidence>
<proteinExistence type="predicted"/>
<comment type="cofactor">
    <cofactor evidence="1">
        <name>a divalent metal cation</name>
        <dbReference type="ChEBI" id="CHEBI:60240"/>
    </cofactor>
</comment>
<evidence type="ECO:0000313" key="5">
    <source>
        <dbReference type="Proteomes" id="UP000478052"/>
    </source>
</evidence>
<dbReference type="Proteomes" id="UP000478052">
    <property type="component" value="Unassembled WGS sequence"/>
</dbReference>
<evidence type="ECO:0000259" key="3">
    <source>
        <dbReference type="Pfam" id="PF13359"/>
    </source>
</evidence>
<dbReference type="AlphaFoldDB" id="A0A6G0VUV0"/>
<organism evidence="4 5">
    <name type="scientific">Aphis craccivora</name>
    <name type="common">Cowpea aphid</name>
    <dbReference type="NCBI Taxonomy" id="307492"/>
    <lineage>
        <taxon>Eukaryota</taxon>
        <taxon>Metazoa</taxon>
        <taxon>Ecdysozoa</taxon>
        <taxon>Arthropoda</taxon>
        <taxon>Hexapoda</taxon>
        <taxon>Insecta</taxon>
        <taxon>Pterygota</taxon>
        <taxon>Neoptera</taxon>
        <taxon>Paraneoptera</taxon>
        <taxon>Hemiptera</taxon>
        <taxon>Sternorrhyncha</taxon>
        <taxon>Aphidomorpha</taxon>
        <taxon>Aphidoidea</taxon>
        <taxon>Aphididae</taxon>
        <taxon>Aphidini</taxon>
        <taxon>Aphis</taxon>
        <taxon>Aphis</taxon>
    </lineage>
</organism>
<dbReference type="GO" id="GO:0046872">
    <property type="term" value="F:metal ion binding"/>
    <property type="evidence" value="ECO:0007669"/>
    <property type="project" value="UniProtKB-KW"/>
</dbReference>
<evidence type="ECO:0000256" key="2">
    <source>
        <dbReference type="ARBA" id="ARBA00022723"/>
    </source>
</evidence>
<accession>A0A6G0VUV0</accession>
<keyword evidence="2" id="KW-0479">Metal-binding</keyword>
<comment type="caution">
    <text evidence="4">The sequence shown here is derived from an EMBL/GenBank/DDBJ whole genome shotgun (WGS) entry which is preliminary data.</text>
</comment>